<dbReference type="OMA" id="EHREVWS"/>
<evidence type="ECO:0000256" key="8">
    <source>
        <dbReference type="ARBA" id="ARBA00022837"/>
    </source>
</evidence>
<keyword evidence="18" id="KW-1185">Reference proteome</keyword>
<evidence type="ECO:0000256" key="4">
    <source>
        <dbReference type="ARBA" id="ARBA00008061"/>
    </source>
</evidence>
<evidence type="ECO:0000313" key="19">
    <source>
        <dbReference type="RefSeq" id="XP_022105490.1"/>
    </source>
</evidence>
<dbReference type="GO" id="GO:0005975">
    <property type="term" value="P:carbohydrate metabolic process"/>
    <property type="evidence" value="ECO:0007669"/>
    <property type="project" value="InterPro"/>
</dbReference>
<dbReference type="SUPFAM" id="SSF51445">
    <property type="entry name" value="(Trans)glycosidases"/>
    <property type="match status" value="1"/>
</dbReference>
<dbReference type="InterPro" id="IPR006046">
    <property type="entry name" value="Alpha_amylase"/>
</dbReference>
<comment type="cofactor">
    <cofactor evidence="2">
        <name>Ca(2+)</name>
        <dbReference type="ChEBI" id="CHEBI:29108"/>
    </cofactor>
</comment>
<evidence type="ECO:0000256" key="6">
    <source>
        <dbReference type="ARBA" id="ARBA00022723"/>
    </source>
</evidence>
<keyword evidence="15" id="KW-0732">Signal</keyword>
<dbReference type="SMART" id="SM00642">
    <property type="entry name" value="Aamy"/>
    <property type="match status" value="1"/>
</dbReference>
<dbReference type="EC" id="3.2.1.1" evidence="5 13"/>
<feature type="chain" id="PRO_5034074546" description="Alpha-amylase" evidence="15">
    <location>
        <begin position="17"/>
        <end position="716"/>
    </location>
</feature>
<evidence type="ECO:0000256" key="13">
    <source>
        <dbReference type="RuleBase" id="RU361134"/>
    </source>
</evidence>
<comment type="cofactor">
    <cofactor evidence="3">
        <name>chloride</name>
        <dbReference type="ChEBI" id="CHEBI:17996"/>
    </cofactor>
</comment>
<dbReference type="CDD" id="cd11317">
    <property type="entry name" value="AmyAc_bac_euk_AmyA"/>
    <property type="match status" value="1"/>
</dbReference>
<dbReference type="GO" id="GO:0004556">
    <property type="term" value="F:alpha-amylase activity"/>
    <property type="evidence" value="ECO:0007669"/>
    <property type="project" value="UniProtKB-UniRule"/>
</dbReference>
<evidence type="ECO:0000256" key="10">
    <source>
        <dbReference type="ARBA" id="ARBA00023277"/>
    </source>
</evidence>
<evidence type="ECO:0000256" key="3">
    <source>
        <dbReference type="ARBA" id="ARBA00001923"/>
    </source>
</evidence>
<dbReference type="PANTHER" id="PTHR43447">
    <property type="entry name" value="ALPHA-AMYLASE"/>
    <property type="match status" value="1"/>
</dbReference>
<dbReference type="PRINTS" id="PR00110">
    <property type="entry name" value="ALPHAAMYLASE"/>
</dbReference>
<dbReference type="SUPFAM" id="SSF51011">
    <property type="entry name" value="Glycosyl hydrolase domain"/>
    <property type="match status" value="1"/>
</dbReference>
<dbReference type="RefSeq" id="XP_022105490.1">
    <property type="nucleotide sequence ID" value="XM_022249798.1"/>
</dbReference>
<dbReference type="InterPro" id="IPR006047">
    <property type="entry name" value="GH13_cat_dom"/>
</dbReference>
<evidence type="ECO:0000256" key="1">
    <source>
        <dbReference type="ARBA" id="ARBA00000548"/>
    </source>
</evidence>
<name>A0A8B7ZKS8_ACAPL</name>
<evidence type="ECO:0000256" key="11">
    <source>
        <dbReference type="ARBA" id="ARBA00023295"/>
    </source>
</evidence>
<keyword evidence="6" id="KW-0479">Metal-binding</keyword>
<keyword evidence="7 13" id="KW-0378">Hydrolase</keyword>
<dbReference type="Proteomes" id="UP000694845">
    <property type="component" value="Unplaced"/>
</dbReference>
<reference evidence="19" key="1">
    <citation type="submission" date="2025-08" db="UniProtKB">
        <authorList>
            <consortium name="RefSeq"/>
        </authorList>
    </citation>
    <scope>IDENTIFICATION</scope>
</reference>
<comment type="catalytic activity">
    <reaction evidence="1 13">
        <text>Endohydrolysis of (1-&gt;4)-alpha-D-glucosidic linkages in polysaccharides containing three or more (1-&gt;4)-alpha-linked D-glucose units.</text>
        <dbReference type="EC" id="3.2.1.1"/>
    </reaction>
</comment>
<feature type="domain" description="Glycosyl hydrolase family 13 catalytic" evidence="17">
    <location>
        <begin position="27"/>
        <end position="403"/>
    </location>
</feature>
<dbReference type="InterPro" id="IPR013780">
    <property type="entry name" value="Glyco_hydro_b"/>
</dbReference>
<evidence type="ECO:0000259" key="17">
    <source>
        <dbReference type="SMART" id="SM00642"/>
    </source>
</evidence>
<sequence length="716" mass="78418">MKILCLLALLIGSAVGQWEPNTAYNRQVIVHLFEWKWTDIAEECERYLAPNGFGGVQISPPSEHREVWSPWRPWWERYQPVSYKLTSRSGPESQLRDMVKRCNNVGVRIYVDAVINHMGAGDSGTGTAGSWYDVGTLSYPGVPYSSLDFNVPNGKCNSGNGDIQSYQDVIQVRNCNLVGLPDLDISKSYVRSKIVGYLNELIDIGVAGFRVDACKHMWPGDLNALSGSLNDLNTAYFSVGSRPFIFQEVIDQGGEPITAGEYTAYGRVTEFKYGLRLGEAMRGYNKLTYFSNFGEAWGMLADTSALVFVDNHDNQRGHGGGGNIITFENPRLYKMANAFMLAFPYGITRVMSSFYFNHDTDAGPPADENGNTQSVTINADGTCGNGWVCEHRWRQIKNMIGFRNVAAGQPLSNWWSNGNQQIAFGRGDKAFIAINNDGHTLSETLYTGMPSGEYCNIILGDFDSSSGSCSGPTIHVDGSGYAYFNVDTGDDPVAAIHTKAKVGDSSGSPVNPIDHINPGNPTGSQRTVIFIKKHTIIGQDLFIRGGIDHTKRGGCTSNADTSACALPIHHNIGGTNTKFNAWKSGDDFLDWYGAESDQSSYEGRTADGTPLVWTTNNPTNGGNVEADGYGYTPLNKWGDHYWMVDLNVDCDQTEAGWFEIKAYLKNGAGWESDIWQGSCSGSAGGSKPYSSNNHFARCGYLNMFDFGSNSCTIENL</sequence>
<keyword evidence="10 13" id="KW-0119">Carbohydrate metabolism</keyword>
<dbReference type="SMART" id="SM00632">
    <property type="entry name" value="Aamy_C"/>
    <property type="match status" value="1"/>
</dbReference>
<accession>A0A8B7ZKS8</accession>
<evidence type="ECO:0000256" key="15">
    <source>
        <dbReference type="SAM" id="SignalP"/>
    </source>
</evidence>
<dbReference type="InterPro" id="IPR031319">
    <property type="entry name" value="A-amylase_C"/>
</dbReference>
<evidence type="ECO:0000256" key="14">
    <source>
        <dbReference type="SAM" id="MobiDB-lite"/>
    </source>
</evidence>
<protein>
    <recommendedName>
        <fullName evidence="5 13">Alpha-amylase</fullName>
        <ecNumber evidence="5 13">3.2.1.1</ecNumber>
    </recommendedName>
</protein>
<feature type="region of interest" description="Disordered" evidence="14">
    <location>
        <begin position="501"/>
        <end position="522"/>
    </location>
</feature>
<evidence type="ECO:0000256" key="9">
    <source>
        <dbReference type="ARBA" id="ARBA00023214"/>
    </source>
</evidence>
<dbReference type="OrthoDB" id="550577at2759"/>
<feature type="signal peptide" evidence="15">
    <location>
        <begin position="1"/>
        <end position="16"/>
    </location>
</feature>
<dbReference type="GeneID" id="110987240"/>
<evidence type="ECO:0000256" key="7">
    <source>
        <dbReference type="ARBA" id="ARBA00022801"/>
    </source>
</evidence>
<gene>
    <name evidence="19" type="primary">LOC110987240</name>
</gene>
<dbReference type="InterPro" id="IPR006048">
    <property type="entry name" value="A-amylase/branching_C"/>
</dbReference>
<evidence type="ECO:0000256" key="5">
    <source>
        <dbReference type="ARBA" id="ARBA00012595"/>
    </source>
</evidence>
<dbReference type="AlphaFoldDB" id="A0A8B7ZKS8"/>
<feature type="domain" description="Alpha-amylase C-terminal" evidence="16">
    <location>
        <begin position="412"/>
        <end position="501"/>
    </location>
</feature>
<dbReference type="Gene3D" id="2.60.40.1180">
    <property type="entry name" value="Golgi alpha-mannosidase II"/>
    <property type="match status" value="1"/>
</dbReference>
<dbReference type="Pfam" id="PF00128">
    <property type="entry name" value="Alpha-amylase"/>
    <property type="match status" value="1"/>
</dbReference>
<dbReference type="GO" id="GO:0046872">
    <property type="term" value="F:metal ion binding"/>
    <property type="evidence" value="ECO:0007669"/>
    <property type="project" value="UniProtKB-KW"/>
</dbReference>
<dbReference type="Pfam" id="PF02806">
    <property type="entry name" value="Alpha-amylase_C"/>
    <property type="match status" value="1"/>
</dbReference>
<dbReference type="InterPro" id="IPR017853">
    <property type="entry name" value="GH"/>
</dbReference>
<evidence type="ECO:0000256" key="2">
    <source>
        <dbReference type="ARBA" id="ARBA00001913"/>
    </source>
</evidence>
<proteinExistence type="inferred from homology"/>
<dbReference type="FunFam" id="3.20.20.80:FF:000056">
    <property type="entry name" value="Pancreatic alpha-amylase"/>
    <property type="match status" value="1"/>
</dbReference>
<evidence type="ECO:0000313" key="18">
    <source>
        <dbReference type="Proteomes" id="UP000694845"/>
    </source>
</evidence>
<dbReference type="Gene3D" id="3.20.20.80">
    <property type="entry name" value="Glycosidases"/>
    <property type="match status" value="1"/>
</dbReference>
<evidence type="ECO:0000259" key="16">
    <source>
        <dbReference type="SMART" id="SM00632"/>
    </source>
</evidence>
<organism evidence="18 19">
    <name type="scientific">Acanthaster planci</name>
    <name type="common">Crown-of-thorns starfish</name>
    <dbReference type="NCBI Taxonomy" id="133434"/>
    <lineage>
        <taxon>Eukaryota</taxon>
        <taxon>Metazoa</taxon>
        <taxon>Echinodermata</taxon>
        <taxon>Eleutherozoa</taxon>
        <taxon>Asterozoa</taxon>
        <taxon>Asteroidea</taxon>
        <taxon>Valvatacea</taxon>
        <taxon>Valvatida</taxon>
        <taxon>Acanthasteridae</taxon>
        <taxon>Acanthaster</taxon>
    </lineage>
</organism>
<comment type="similarity">
    <text evidence="4 12">Belongs to the glycosyl hydrolase 13 family.</text>
</comment>
<keyword evidence="8" id="KW-0106">Calcium</keyword>
<dbReference type="KEGG" id="aplc:110987240"/>
<keyword evidence="9" id="KW-0868">Chloride</keyword>
<evidence type="ECO:0000256" key="12">
    <source>
        <dbReference type="RuleBase" id="RU003615"/>
    </source>
</evidence>
<keyword evidence="11 13" id="KW-0326">Glycosidase</keyword>